<keyword evidence="3" id="KW-1185">Reference proteome</keyword>
<evidence type="ECO:0000313" key="3">
    <source>
        <dbReference type="Proteomes" id="UP000825935"/>
    </source>
</evidence>
<sequence>MMFPKPGLLSVFRLSWILYHFGLCVDHTNDHYSVMYQQLWNRQRKMGSHGRRKSLLKWASTQ</sequence>
<proteinExistence type="predicted"/>
<evidence type="ECO:0000256" key="1">
    <source>
        <dbReference type="SAM" id="SignalP"/>
    </source>
</evidence>
<protein>
    <recommendedName>
        <fullName evidence="4">Secreted protein</fullName>
    </recommendedName>
</protein>
<evidence type="ECO:0000313" key="2">
    <source>
        <dbReference type="EMBL" id="KAH7331594.1"/>
    </source>
</evidence>
<dbReference type="AlphaFoldDB" id="A0A8T2SI22"/>
<accession>A0A8T2SI22</accession>
<organism evidence="2 3">
    <name type="scientific">Ceratopteris richardii</name>
    <name type="common">Triangle waterfern</name>
    <dbReference type="NCBI Taxonomy" id="49495"/>
    <lineage>
        <taxon>Eukaryota</taxon>
        <taxon>Viridiplantae</taxon>
        <taxon>Streptophyta</taxon>
        <taxon>Embryophyta</taxon>
        <taxon>Tracheophyta</taxon>
        <taxon>Polypodiopsida</taxon>
        <taxon>Polypodiidae</taxon>
        <taxon>Polypodiales</taxon>
        <taxon>Pteridineae</taxon>
        <taxon>Pteridaceae</taxon>
        <taxon>Parkerioideae</taxon>
        <taxon>Ceratopteris</taxon>
    </lineage>
</organism>
<name>A0A8T2SI22_CERRI</name>
<gene>
    <name evidence="2" type="ORF">KP509_20G042200</name>
</gene>
<feature type="signal peptide" evidence="1">
    <location>
        <begin position="1"/>
        <end position="24"/>
    </location>
</feature>
<reference evidence="2" key="1">
    <citation type="submission" date="2021-08" db="EMBL/GenBank/DDBJ databases">
        <title>WGS assembly of Ceratopteris richardii.</title>
        <authorList>
            <person name="Marchant D.B."/>
            <person name="Chen G."/>
            <person name="Jenkins J."/>
            <person name="Shu S."/>
            <person name="Leebens-Mack J."/>
            <person name="Grimwood J."/>
            <person name="Schmutz J."/>
            <person name="Soltis P."/>
            <person name="Soltis D."/>
            <person name="Chen Z.-H."/>
        </authorList>
    </citation>
    <scope>NUCLEOTIDE SEQUENCE</scope>
    <source>
        <strain evidence="2">Whitten #5841</strain>
        <tissue evidence="2">Leaf</tissue>
    </source>
</reference>
<keyword evidence="1" id="KW-0732">Signal</keyword>
<evidence type="ECO:0008006" key="4">
    <source>
        <dbReference type="Google" id="ProtNLM"/>
    </source>
</evidence>
<dbReference type="EMBL" id="CM035425">
    <property type="protein sequence ID" value="KAH7331594.1"/>
    <property type="molecule type" value="Genomic_DNA"/>
</dbReference>
<dbReference type="Proteomes" id="UP000825935">
    <property type="component" value="Chromosome 20"/>
</dbReference>
<feature type="chain" id="PRO_5035825899" description="Secreted protein" evidence="1">
    <location>
        <begin position="25"/>
        <end position="62"/>
    </location>
</feature>
<comment type="caution">
    <text evidence="2">The sequence shown here is derived from an EMBL/GenBank/DDBJ whole genome shotgun (WGS) entry which is preliminary data.</text>
</comment>